<reference evidence="1 2" key="1">
    <citation type="journal article" date="2016" name="Nat. Commun.">
        <title>Thousands of microbial genomes shed light on interconnected biogeochemical processes in an aquifer system.</title>
        <authorList>
            <person name="Anantharaman K."/>
            <person name="Brown C.T."/>
            <person name="Hug L.A."/>
            <person name="Sharon I."/>
            <person name="Castelle C.J."/>
            <person name="Probst A.J."/>
            <person name="Thomas B.C."/>
            <person name="Singh A."/>
            <person name="Wilkins M.J."/>
            <person name="Karaoz U."/>
            <person name="Brodie E.L."/>
            <person name="Williams K.H."/>
            <person name="Hubbard S.S."/>
            <person name="Banfield J.F."/>
        </authorList>
    </citation>
    <scope>NUCLEOTIDE SEQUENCE [LARGE SCALE GENOMIC DNA]</scope>
</reference>
<evidence type="ECO:0000313" key="2">
    <source>
        <dbReference type="Proteomes" id="UP000178179"/>
    </source>
</evidence>
<gene>
    <name evidence="1" type="ORF">A2119_01315</name>
</gene>
<organism evidence="1 2">
    <name type="scientific">Candidatus Colwellbacteria bacterium GWA2_46_10</name>
    <dbReference type="NCBI Taxonomy" id="1797684"/>
    <lineage>
        <taxon>Bacteria</taxon>
        <taxon>Candidatus Colwelliibacteriota</taxon>
    </lineage>
</organism>
<protein>
    <submittedName>
        <fullName evidence="1">Uncharacterized protein</fullName>
    </submittedName>
</protein>
<accession>A0A1G1YXL2</accession>
<proteinExistence type="predicted"/>
<sequence length="92" mass="10094">MAEKRKLRKRIRIRLHHQGGDRYGVIILNDYDVALQTGVDGSGMFGLLCGTTSVAILCGATLLIDEESSISSYQLHVKPGQVLVDHGARLPY</sequence>
<name>A0A1G1YXL2_9BACT</name>
<dbReference type="Proteomes" id="UP000178179">
    <property type="component" value="Unassembled WGS sequence"/>
</dbReference>
<dbReference type="AlphaFoldDB" id="A0A1G1YXL2"/>
<evidence type="ECO:0000313" key="1">
    <source>
        <dbReference type="EMBL" id="OGY56536.1"/>
    </source>
</evidence>
<comment type="caution">
    <text evidence="1">The sequence shown here is derived from an EMBL/GenBank/DDBJ whole genome shotgun (WGS) entry which is preliminary data.</text>
</comment>
<dbReference type="EMBL" id="MHIS01000013">
    <property type="protein sequence ID" value="OGY56536.1"/>
    <property type="molecule type" value="Genomic_DNA"/>
</dbReference>